<evidence type="ECO:0000256" key="5">
    <source>
        <dbReference type="SAM" id="MobiDB-lite"/>
    </source>
</evidence>
<proteinExistence type="predicted"/>
<dbReference type="EMBL" id="CAUOFW020008189">
    <property type="protein sequence ID" value="CAK9181962.1"/>
    <property type="molecule type" value="Genomic_DNA"/>
</dbReference>
<dbReference type="InterPro" id="IPR044549">
    <property type="entry name" value="bHLH_AtIBH1-like"/>
</dbReference>
<evidence type="ECO:0000313" key="6">
    <source>
        <dbReference type="EMBL" id="CAK9162982.1"/>
    </source>
</evidence>
<dbReference type="EMBL" id="CAUOFW020003947">
    <property type="protein sequence ID" value="CAK9162982.1"/>
    <property type="molecule type" value="Genomic_DNA"/>
</dbReference>
<organism evidence="6 8">
    <name type="scientific">Ilex paraguariensis</name>
    <name type="common">yerba mate</name>
    <dbReference type="NCBI Taxonomy" id="185542"/>
    <lineage>
        <taxon>Eukaryota</taxon>
        <taxon>Viridiplantae</taxon>
        <taxon>Streptophyta</taxon>
        <taxon>Embryophyta</taxon>
        <taxon>Tracheophyta</taxon>
        <taxon>Spermatophyta</taxon>
        <taxon>Magnoliopsida</taxon>
        <taxon>eudicotyledons</taxon>
        <taxon>Gunneridae</taxon>
        <taxon>Pentapetalae</taxon>
        <taxon>asterids</taxon>
        <taxon>campanulids</taxon>
        <taxon>Aquifoliales</taxon>
        <taxon>Aquifoliaceae</taxon>
        <taxon>Ilex</taxon>
    </lineage>
</organism>
<name>A0ABC8T0M8_9AQUA</name>
<evidence type="ECO:0000256" key="2">
    <source>
        <dbReference type="ARBA" id="ARBA00023015"/>
    </source>
</evidence>
<feature type="region of interest" description="Disordered" evidence="5">
    <location>
        <begin position="1"/>
        <end position="46"/>
    </location>
</feature>
<dbReference type="Proteomes" id="UP001642360">
    <property type="component" value="Unassembled WGS sequence"/>
</dbReference>
<dbReference type="CDD" id="cd11444">
    <property type="entry name" value="bHLH_AtIBH1_like"/>
    <property type="match status" value="1"/>
</dbReference>
<dbReference type="PANTHER" id="PTHR33124">
    <property type="entry name" value="TRANSCRIPTION FACTOR IBH1-LIKE 1"/>
    <property type="match status" value="1"/>
</dbReference>
<evidence type="ECO:0000256" key="1">
    <source>
        <dbReference type="ARBA" id="ARBA00004123"/>
    </source>
</evidence>
<evidence type="ECO:0000313" key="8">
    <source>
        <dbReference type="Proteomes" id="UP001642360"/>
    </source>
</evidence>
<feature type="compositionally biased region" description="Polar residues" evidence="5">
    <location>
        <begin position="33"/>
        <end position="46"/>
    </location>
</feature>
<dbReference type="GO" id="GO:0005634">
    <property type="term" value="C:nucleus"/>
    <property type="evidence" value="ECO:0007669"/>
    <property type="project" value="UniProtKB-SubCell"/>
</dbReference>
<dbReference type="PANTHER" id="PTHR33124:SF57">
    <property type="entry name" value="TRANSCRIPTION FACTOR UPBEAT-LIKE PROTEIN"/>
    <property type="match status" value="1"/>
</dbReference>
<dbReference type="InterPro" id="IPR044660">
    <property type="entry name" value="IBH1-like"/>
</dbReference>
<comment type="subcellular location">
    <subcellularLocation>
        <location evidence="1">Nucleus</location>
    </subcellularLocation>
</comment>
<evidence type="ECO:0000313" key="7">
    <source>
        <dbReference type="EMBL" id="CAK9181962.1"/>
    </source>
</evidence>
<gene>
    <name evidence="6" type="ORF">ILEXP_LOCUS31940</name>
    <name evidence="7" type="ORF">ILEXP_LOCUS52070</name>
</gene>
<sequence>MGSKHESPKNATTRRRRSRSSNSHRRFCRPKKSSNTVVNDRTGSSSSVAEKLKALRNLIPAAAENKGEIKGDQLFQETADYILLLRSQVLVLQKLVDFYGSCEGQKAVS</sequence>
<comment type="caution">
    <text evidence="6">The sequence shown here is derived from an EMBL/GenBank/DDBJ whole genome shotgun (WGS) entry which is preliminary data.</text>
</comment>
<keyword evidence="8" id="KW-1185">Reference proteome</keyword>
<protein>
    <submittedName>
        <fullName evidence="6">Uncharacterized protein</fullName>
    </submittedName>
</protein>
<evidence type="ECO:0000256" key="3">
    <source>
        <dbReference type="ARBA" id="ARBA00023163"/>
    </source>
</evidence>
<keyword evidence="2" id="KW-0805">Transcription regulation</keyword>
<evidence type="ECO:0000256" key="4">
    <source>
        <dbReference type="ARBA" id="ARBA00023242"/>
    </source>
</evidence>
<dbReference type="AlphaFoldDB" id="A0ABC8T0M8"/>
<accession>A0ABC8T0M8</accession>
<reference evidence="6 8" key="1">
    <citation type="submission" date="2024-02" db="EMBL/GenBank/DDBJ databases">
        <authorList>
            <person name="Vignale AGUSTIN F."/>
            <person name="Sosa J E."/>
            <person name="Modenutti C."/>
        </authorList>
    </citation>
    <scope>NUCLEOTIDE SEQUENCE [LARGE SCALE GENOMIC DNA]</scope>
</reference>
<keyword evidence="4" id="KW-0539">Nucleus</keyword>
<keyword evidence="3" id="KW-0804">Transcription</keyword>
<feature type="compositionally biased region" description="Basic residues" evidence="5">
    <location>
        <begin position="12"/>
        <end position="32"/>
    </location>
</feature>